<evidence type="ECO:0000256" key="3">
    <source>
        <dbReference type="ARBA" id="ARBA00023002"/>
    </source>
</evidence>
<dbReference type="OrthoDB" id="1470350at2759"/>
<dbReference type="PANTHER" id="PTHR24305:SF235">
    <property type="entry name" value="CYTOCHROME P450 MONOOXYGENASE APDB-RELATED"/>
    <property type="match status" value="1"/>
</dbReference>
<evidence type="ECO:0000313" key="9">
    <source>
        <dbReference type="Proteomes" id="UP000187455"/>
    </source>
</evidence>
<evidence type="ECO:0000313" key="8">
    <source>
        <dbReference type="EMBL" id="OLY82587.1"/>
    </source>
</evidence>
<dbReference type="GO" id="GO:0016705">
    <property type="term" value="F:oxidoreductase activity, acting on paired donors, with incorporation or reduction of molecular oxygen"/>
    <property type="evidence" value="ECO:0007669"/>
    <property type="project" value="InterPro"/>
</dbReference>
<dbReference type="PROSITE" id="PS00086">
    <property type="entry name" value="CYTOCHROME_P450"/>
    <property type="match status" value="1"/>
</dbReference>
<dbReference type="STRING" id="133383.A0A1R0H0D5"/>
<organism evidence="8 9">
    <name type="scientific">Smittium mucronatum</name>
    <dbReference type="NCBI Taxonomy" id="133383"/>
    <lineage>
        <taxon>Eukaryota</taxon>
        <taxon>Fungi</taxon>
        <taxon>Fungi incertae sedis</taxon>
        <taxon>Zoopagomycota</taxon>
        <taxon>Kickxellomycotina</taxon>
        <taxon>Harpellomycetes</taxon>
        <taxon>Harpellales</taxon>
        <taxon>Legeriomycetaceae</taxon>
        <taxon>Smittium</taxon>
    </lineage>
</organism>
<dbReference type="InterPro" id="IPR017972">
    <property type="entry name" value="Cyt_P450_CS"/>
</dbReference>
<dbReference type="InterPro" id="IPR036396">
    <property type="entry name" value="Cyt_P450_sf"/>
</dbReference>
<feature type="binding site" description="axial binding residue" evidence="5">
    <location>
        <position position="451"/>
    </location>
    <ligand>
        <name>heme</name>
        <dbReference type="ChEBI" id="CHEBI:30413"/>
    </ligand>
    <ligandPart>
        <name>Fe</name>
        <dbReference type="ChEBI" id="CHEBI:18248"/>
    </ligandPart>
</feature>
<dbReference type="AlphaFoldDB" id="A0A1R0H0D5"/>
<keyword evidence="6" id="KW-0503">Monooxygenase</keyword>
<reference evidence="8 9" key="1">
    <citation type="journal article" date="2016" name="Mol. Biol. Evol.">
        <title>Genome-Wide Survey of Gut Fungi (Harpellales) Reveals the First Horizontally Transferred Ubiquitin Gene from a Mosquito Host.</title>
        <authorList>
            <person name="Wang Y."/>
            <person name="White M.M."/>
            <person name="Kvist S."/>
            <person name="Moncalvo J.M."/>
        </authorList>
    </citation>
    <scope>NUCLEOTIDE SEQUENCE [LARGE SCALE GENOMIC DNA]</scope>
    <source>
        <strain evidence="8 9">ALG-7-W6</strain>
    </source>
</reference>
<comment type="caution">
    <text evidence="8">The sequence shown here is derived from an EMBL/GenBank/DDBJ whole genome shotgun (WGS) entry which is preliminary data.</text>
</comment>
<dbReference type="GO" id="GO:0004497">
    <property type="term" value="F:monooxygenase activity"/>
    <property type="evidence" value="ECO:0007669"/>
    <property type="project" value="UniProtKB-KW"/>
</dbReference>
<dbReference type="EMBL" id="LSSL01001398">
    <property type="protein sequence ID" value="OLY82587.1"/>
    <property type="molecule type" value="Genomic_DNA"/>
</dbReference>
<dbReference type="Proteomes" id="UP000187455">
    <property type="component" value="Unassembled WGS sequence"/>
</dbReference>
<keyword evidence="5 6" id="KW-0349">Heme</keyword>
<dbReference type="SUPFAM" id="SSF48264">
    <property type="entry name" value="Cytochrome P450"/>
    <property type="match status" value="1"/>
</dbReference>
<dbReference type="PRINTS" id="PR00463">
    <property type="entry name" value="EP450I"/>
</dbReference>
<keyword evidence="4 5" id="KW-0408">Iron</keyword>
<feature type="transmembrane region" description="Helical" evidence="7">
    <location>
        <begin position="24"/>
        <end position="43"/>
    </location>
</feature>
<dbReference type="Pfam" id="PF00067">
    <property type="entry name" value="p450"/>
    <property type="match status" value="1"/>
</dbReference>
<evidence type="ECO:0000256" key="2">
    <source>
        <dbReference type="ARBA" id="ARBA00022723"/>
    </source>
</evidence>
<name>A0A1R0H0D5_9FUNG</name>
<keyword evidence="7" id="KW-0812">Transmembrane</keyword>
<dbReference type="PANTHER" id="PTHR24305">
    <property type="entry name" value="CYTOCHROME P450"/>
    <property type="match status" value="1"/>
</dbReference>
<comment type="cofactor">
    <cofactor evidence="1 5">
        <name>heme</name>
        <dbReference type="ChEBI" id="CHEBI:30413"/>
    </cofactor>
</comment>
<evidence type="ECO:0000256" key="6">
    <source>
        <dbReference type="RuleBase" id="RU000461"/>
    </source>
</evidence>
<proteinExistence type="inferred from homology"/>
<evidence type="ECO:0000256" key="5">
    <source>
        <dbReference type="PIRSR" id="PIRSR602401-1"/>
    </source>
</evidence>
<dbReference type="InterPro" id="IPR001128">
    <property type="entry name" value="Cyt_P450"/>
</dbReference>
<dbReference type="GO" id="GO:0020037">
    <property type="term" value="F:heme binding"/>
    <property type="evidence" value="ECO:0007669"/>
    <property type="project" value="InterPro"/>
</dbReference>
<sequence length="526" mass="60497">MSKILELAEIARTYIVQNWNSSRVLYSVLCAYGLYKAIYYAFFDRLRNIPGPFFTRFSSYPTRKALFSGEYTRYLLSLHKKYGPVVRIAPNRLSDSNASDFKKVMASYKFRKSSTYEIFSRVHQSIFSTRDEEFNRMRRRQVGPAFSQTGLDSVEYIIDDICTDTFIKKLNEIIDDGNGSAQFNYFKYFQNLTADVIGELVFGERFHAVENNGHPITDWVNAAMRNSIIYNSFLPLKILRSLIPSLSAKETKLYQFCLDAIKNRQDQIKNGKFNDDRIDILQMYLVAINSSNNKPLSNNELIAEMVTMMVAGVDTTSIIMTWLMTYYMIYPKVYQRVVDEVRENFPKDGHKIKYKEAREKLPYFVATVYETMRIKGSTGGTLAREVPKEGVNLSGYYIPQGVDIAMFIAGAHEDTQVWGDNLNYNPDRFMGPESKKFKKEILAFSTGIRICPGRNLAWMEIFTIIPNLIKNFDLSFPPNSLYGPNILDPNNGNEPLVPKDISFATRFPANPDRDCNLVITKHISQL</sequence>
<gene>
    <name evidence="8" type="ORF">AYI68_g3289</name>
</gene>
<keyword evidence="9" id="KW-1185">Reference proteome</keyword>
<dbReference type="GO" id="GO:0044550">
    <property type="term" value="P:secondary metabolite biosynthetic process"/>
    <property type="evidence" value="ECO:0007669"/>
    <property type="project" value="UniProtKB-ARBA"/>
</dbReference>
<dbReference type="InterPro" id="IPR050121">
    <property type="entry name" value="Cytochrome_P450_monoxygenase"/>
</dbReference>
<keyword evidence="3 6" id="KW-0560">Oxidoreductase</keyword>
<dbReference type="GO" id="GO:0005506">
    <property type="term" value="F:iron ion binding"/>
    <property type="evidence" value="ECO:0007669"/>
    <property type="project" value="InterPro"/>
</dbReference>
<dbReference type="Gene3D" id="1.10.630.10">
    <property type="entry name" value="Cytochrome P450"/>
    <property type="match status" value="1"/>
</dbReference>
<dbReference type="PRINTS" id="PR00385">
    <property type="entry name" value="P450"/>
</dbReference>
<keyword evidence="7" id="KW-1133">Transmembrane helix</keyword>
<keyword evidence="2 5" id="KW-0479">Metal-binding</keyword>
<evidence type="ECO:0000256" key="1">
    <source>
        <dbReference type="ARBA" id="ARBA00001971"/>
    </source>
</evidence>
<protein>
    <submittedName>
        <fullName evidence="8">Versicolorin B desaturase</fullName>
    </submittedName>
</protein>
<dbReference type="InterPro" id="IPR002401">
    <property type="entry name" value="Cyt_P450_E_grp-I"/>
</dbReference>
<keyword evidence="7" id="KW-0472">Membrane</keyword>
<accession>A0A1R0H0D5</accession>
<evidence type="ECO:0000256" key="4">
    <source>
        <dbReference type="ARBA" id="ARBA00023004"/>
    </source>
</evidence>
<evidence type="ECO:0000256" key="7">
    <source>
        <dbReference type="SAM" id="Phobius"/>
    </source>
</evidence>
<comment type="similarity">
    <text evidence="6">Belongs to the cytochrome P450 family.</text>
</comment>